<evidence type="ECO:0000313" key="1">
    <source>
        <dbReference type="EMBL" id="KAJ4324173.1"/>
    </source>
</evidence>
<reference evidence="1" key="1">
    <citation type="submission" date="2022-10" db="EMBL/GenBank/DDBJ databases">
        <title>Tapping the CABI collections for fungal endophytes: first genome assemblies for Collariella, Neodidymelliopsis, Ascochyta clinopodiicola, Didymella pomorum, Didymosphaeria variabile, Neocosmospora piperis and Neocucurbitaria cava.</title>
        <authorList>
            <person name="Hill R."/>
        </authorList>
    </citation>
    <scope>NUCLEOTIDE SEQUENCE</scope>
    <source>
        <strain evidence="1">IMI 366586</strain>
    </source>
</reference>
<dbReference type="Proteomes" id="UP001140502">
    <property type="component" value="Unassembled WGS sequence"/>
</dbReference>
<dbReference type="OrthoDB" id="5091635at2759"/>
<protein>
    <submittedName>
        <fullName evidence="1">Uncharacterized protein</fullName>
    </submittedName>
</protein>
<dbReference type="EMBL" id="JAPEUR010000062">
    <property type="protein sequence ID" value="KAJ4324173.1"/>
    <property type="molecule type" value="Genomic_DNA"/>
</dbReference>
<proteinExistence type="predicted"/>
<dbReference type="AlphaFoldDB" id="A0A9W8WGA8"/>
<comment type="caution">
    <text evidence="1">The sequence shown here is derived from an EMBL/GenBank/DDBJ whole genome shotgun (WGS) entry which is preliminary data.</text>
</comment>
<accession>A0A9W8WGA8</accession>
<organism evidence="1 2">
    <name type="scientific">Fusarium piperis</name>
    <dbReference type="NCBI Taxonomy" id="1435070"/>
    <lineage>
        <taxon>Eukaryota</taxon>
        <taxon>Fungi</taxon>
        <taxon>Dikarya</taxon>
        <taxon>Ascomycota</taxon>
        <taxon>Pezizomycotina</taxon>
        <taxon>Sordariomycetes</taxon>
        <taxon>Hypocreomycetidae</taxon>
        <taxon>Hypocreales</taxon>
        <taxon>Nectriaceae</taxon>
        <taxon>Fusarium</taxon>
        <taxon>Fusarium solani species complex</taxon>
    </lineage>
</organism>
<gene>
    <name evidence="1" type="ORF">N0V84_004006</name>
</gene>
<keyword evidence="2" id="KW-1185">Reference proteome</keyword>
<evidence type="ECO:0000313" key="2">
    <source>
        <dbReference type="Proteomes" id="UP001140502"/>
    </source>
</evidence>
<name>A0A9W8WGA8_9HYPO</name>
<sequence length="149" mass="16745">MSLSNSNEKDEPAHFRPRIKVIHELDAQEIQTVNEQMVREIFRMAGRKPADHAGCFQACVQMVKDTDVIRATDFKKWEQHPRIQAGLDKLELAEKTEIRGAIWMINAPVAVAAAAALNLPLMGFLNGGRLICAFDKNKLWGWVGCAIDF</sequence>